<accession>A0A1T4LSZ7</accession>
<dbReference type="Pfam" id="PF01081">
    <property type="entry name" value="Aldolase"/>
    <property type="match status" value="1"/>
</dbReference>
<protein>
    <submittedName>
        <fullName evidence="6">2-dehydro-3-deoxyphosphogluconate aldolase / (4S)-4-hydroxy-2-oxoglutarate aldolase</fullName>
    </submittedName>
</protein>
<sequence length="207" mass="21758">MALEQLKDNYIFAVIRGKSADDALEIARHAIKGGNFNMKITLTTPDASAAIKQLKEEYKDDSRVVIGAGTVMDLELAKESVVSGANLMVSPHLDPEILAYAKEAKVEYFPGCGTVTEIVQAMNGGANIIKCFPGGVLGPNFIKDVHGPIPEVNLMPSGGVSLDNIATWKKNGACAVGVGSALASDVKEHGYESVVTKAKAFVAACHA</sequence>
<comment type="similarity">
    <text evidence="2">Belongs to the KHG/KDPG aldolase family.</text>
</comment>
<dbReference type="InterPro" id="IPR000887">
    <property type="entry name" value="Aldlse_KDPG_KHG"/>
</dbReference>
<dbReference type="RefSeq" id="WP_078755940.1">
    <property type="nucleotide sequence ID" value="NZ_FUWO01000009.1"/>
</dbReference>
<organism evidence="6 7">
    <name type="scientific">Globicatella sulfidifaciens DSM 15739</name>
    <dbReference type="NCBI Taxonomy" id="1121925"/>
    <lineage>
        <taxon>Bacteria</taxon>
        <taxon>Bacillati</taxon>
        <taxon>Bacillota</taxon>
        <taxon>Bacilli</taxon>
        <taxon>Lactobacillales</taxon>
        <taxon>Aerococcaceae</taxon>
        <taxon>Globicatella</taxon>
    </lineage>
</organism>
<gene>
    <name evidence="6" type="ORF">SAMN02746011_01193</name>
</gene>
<name>A0A1T4LSZ7_9LACT</name>
<evidence type="ECO:0000313" key="6">
    <source>
        <dbReference type="EMBL" id="SJZ57832.1"/>
    </source>
</evidence>
<dbReference type="SUPFAM" id="SSF51569">
    <property type="entry name" value="Aldolase"/>
    <property type="match status" value="1"/>
</dbReference>
<dbReference type="Gene3D" id="3.20.20.70">
    <property type="entry name" value="Aldolase class I"/>
    <property type="match status" value="1"/>
</dbReference>
<dbReference type="AlphaFoldDB" id="A0A1T4LSZ7"/>
<dbReference type="GO" id="GO:0016829">
    <property type="term" value="F:lyase activity"/>
    <property type="evidence" value="ECO:0007669"/>
    <property type="project" value="UniProtKB-KW"/>
</dbReference>
<dbReference type="EMBL" id="FUWO01000009">
    <property type="protein sequence ID" value="SJZ57832.1"/>
    <property type="molecule type" value="Genomic_DNA"/>
</dbReference>
<proteinExistence type="inferred from homology"/>
<evidence type="ECO:0000256" key="2">
    <source>
        <dbReference type="ARBA" id="ARBA00006906"/>
    </source>
</evidence>
<dbReference type="InterPro" id="IPR013785">
    <property type="entry name" value="Aldolase_TIM"/>
</dbReference>
<dbReference type="CDD" id="cd00452">
    <property type="entry name" value="KDPG_aldolase"/>
    <property type="match status" value="1"/>
</dbReference>
<comment type="subunit">
    <text evidence="3">Homotrimer.</text>
</comment>
<evidence type="ECO:0000313" key="7">
    <source>
        <dbReference type="Proteomes" id="UP000189941"/>
    </source>
</evidence>
<dbReference type="PANTHER" id="PTHR30246">
    <property type="entry name" value="2-KETO-3-DEOXY-6-PHOSPHOGLUCONATE ALDOLASE"/>
    <property type="match status" value="1"/>
</dbReference>
<dbReference type="NCBIfam" id="TIGR01182">
    <property type="entry name" value="eda"/>
    <property type="match status" value="1"/>
</dbReference>
<dbReference type="PANTHER" id="PTHR30246:SF1">
    <property type="entry name" value="2-DEHYDRO-3-DEOXY-6-PHOSPHOGALACTONATE ALDOLASE-RELATED"/>
    <property type="match status" value="1"/>
</dbReference>
<dbReference type="Proteomes" id="UP000189941">
    <property type="component" value="Unassembled WGS sequence"/>
</dbReference>
<comment type="pathway">
    <text evidence="1">Carbohydrate acid metabolism.</text>
</comment>
<dbReference type="STRING" id="1121925.SAMN02746011_01193"/>
<reference evidence="7" key="1">
    <citation type="submission" date="2017-02" db="EMBL/GenBank/DDBJ databases">
        <authorList>
            <person name="Varghese N."/>
            <person name="Submissions S."/>
        </authorList>
    </citation>
    <scope>NUCLEOTIDE SEQUENCE [LARGE SCALE GENOMIC DNA]</scope>
    <source>
        <strain evidence="7">DSM 15739</strain>
    </source>
</reference>
<evidence type="ECO:0000256" key="3">
    <source>
        <dbReference type="ARBA" id="ARBA00011233"/>
    </source>
</evidence>
<dbReference type="OrthoDB" id="9802667at2"/>
<evidence type="ECO:0000256" key="5">
    <source>
        <dbReference type="ARBA" id="ARBA00023277"/>
    </source>
</evidence>
<keyword evidence="7" id="KW-1185">Reference proteome</keyword>
<keyword evidence="4" id="KW-0456">Lyase</keyword>
<keyword evidence="5" id="KW-0119">Carbohydrate metabolism</keyword>
<evidence type="ECO:0000256" key="4">
    <source>
        <dbReference type="ARBA" id="ARBA00023239"/>
    </source>
</evidence>
<evidence type="ECO:0000256" key="1">
    <source>
        <dbReference type="ARBA" id="ARBA00004761"/>
    </source>
</evidence>